<dbReference type="InterPro" id="IPR046341">
    <property type="entry name" value="SET_dom_sf"/>
</dbReference>
<feature type="compositionally biased region" description="Low complexity" evidence="1">
    <location>
        <begin position="39"/>
        <end position="65"/>
    </location>
</feature>
<dbReference type="EMBL" id="JATAAI010000030">
    <property type="protein sequence ID" value="KAK1736044.1"/>
    <property type="molecule type" value="Genomic_DNA"/>
</dbReference>
<feature type="compositionally biased region" description="Polar residues" evidence="1">
    <location>
        <begin position="22"/>
        <end position="33"/>
    </location>
</feature>
<dbReference type="SMART" id="SM00248">
    <property type="entry name" value="ANK"/>
    <property type="match status" value="9"/>
</dbReference>
<gene>
    <name evidence="2" type="ORF">QTG54_013180</name>
</gene>
<evidence type="ECO:0000313" key="2">
    <source>
        <dbReference type="EMBL" id="KAK1736044.1"/>
    </source>
</evidence>
<dbReference type="Gene3D" id="3.90.1410.10">
    <property type="entry name" value="set domain protein methyltransferase, domain 1"/>
    <property type="match status" value="1"/>
</dbReference>
<dbReference type="GO" id="GO:0008168">
    <property type="term" value="F:methyltransferase activity"/>
    <property type="evidence" value="ECO:0007669"/>
    <property type="project" value="UniProtKB-KW"/>
</dbReference>
<keyword evidence="2" id="KW-0489">Methyltransferase</keyword>
<dbReference type="InterPro" id="IPR036770">
    <property type="entry name" value="Ankyrin_rpt-contain_sf"/>
</dbReference>
<dbReference type="Pfam" id="PF00023">
    <property type="entry name" value="Ank"/>
    <property type="match status" value="1"/>
</dbReference>
<dbReference type="PANTHER" id="PTHR24121:SF22">
    <property type="entry name" value="PROTEIN ACCELERATED CELL DEATH 6-LIKE"/>
    <property type="match status" value="1"/>
</dbReference>
<accession>A0AAD8XY57</accession>
<reference evidence="2" key="1">
    <citation type="submission" date="2023-06" db="EMBL/GenBank/DDBJ databases">
        <title>Survivors Of The Sea: Transcriptome response of Skeletonema marinoi to long-term dormancy.</title>
        <authorList>
            <person name="Pinder M.I.M."/>
            <person name="Kourtchenko O."/>
            <person name="Robertson E.K."/>
            <person name="Larsson T."/>
            <person name="Maumus F."/>
            <person name="Osuna-Cruz C.M."/>
            <person name="Vancaester E."/>
            <person name="Stenow R."/>
            <person name="Vandepoele K."/>
            <person name="Ploug H."/>
            <person name="Bruchert V."/>
            <person name="Godhe A."/>
            <person name="Topel M."/>
        </authorList>
    </citation>
    <scope>NUCLEOTIDE SEQUENCE</scope>
    <source>
        <strain evidence="2">R05AC</strain>
    </source>
</reference>
<dbReference type="GO" id="GO:0032259">
    <property type="term" value="P:methylation"/>
    <property type="evidence" value="ECO:0007669"/>
    <property type="project" value="UniProtKB-KW"/>
</dbReference>
<dbReference type="AlphaFoldDB" id="A0AAD8XY57"/>
<dbReference type="PANTHER" id="PTHR24121">
    <property type="entry name" value="NO MECHANORECEPTOR POTENTIAL C, ISOFORM D-RELATED"/>
    <property type="match status" value="1"/>
</dbReference>
<keyword evidence="2" id="KW-0808">Transferase</keyword>
<evidence type="ECO:0000256" key="1">
    <source>
        <dbReference type="SAM" id="MobiDB-lite"/>
    </source>
</evidence>
<evidence type="ECO:0000313" key="3">
    <source>
        <dbReference type="Proteomes" id="UP001224775"/>
    </source>
</evidence>
<dbReference type="Proteomes" id="UP001224775">
    <property type="component" value="Unassembled WGS sequence"/>
</dbReference>
<dbReference type="InterPro" id="IPR002110">
    <property type="entry name" value="Ankyrin_rpt"/>
</dbReference>
<protein>
    <submittedName>
        <fullName evidence="2">SET domain-containing protein</fullName>
        <ecNumber evidence="2">2.1.1.-</ecNumber>
    </submittedName>
</protein>
<feature type="region of interest" description="Disordered" evidence="1">
    <location>
        <begin position="21"/>
        <end position="73"/>
    </location>
</feature>
<dbReference type="EC" id="2.1.1.-" evidence="2"/>
<dbReference type="CDD" id="cd10527">
    <property type="entry name" value="SET_LSMT"/>
    <property type="match status" value="1"/>
</dbReference>
<sequence length="1159" mass="129730">MFSIIEIHYINDDDIMMNGNDESTASMQLSSGSVVDGPSASTITSSSSSGGATTSANADDSASASQPNGETQLSEQIQQLNIRQNIIQSNPSSLPYLRAYCQSESISLDSLRSIFIKIFFRYYLGHPLDCLTCDYDILLVDICKNERVTYEIVQCVIEHVPRAASAVTTRGATPLHFVCLNKSATHDIVRCVIEGNPGALLKQDEDGLTPLVWLCCSRQLNETVALEILTLFAMFAKTCTAPASAHRTNEGLLPIHIACKHRSSDFCCMLIQTYPDSIRHEGEGALVVYYVLFSSDVKDSVALAVMKMLLEKDPDMIRDVRRHGMSLLHYAASNDLPRAVEICRLLAQACPGLVLELDEYGNQPLHAACHRGNLPVMKCILGMHPDAIRGESSNGSFPIHYAISALTENTQAAVEVVKFLLSVDPSVASQEVSGSYPLIRACLVTNASNLNAGLEVINLLYNAYPEAIVSDEALFRHTIDIGTFVDALRDFLFEQLRYAAQASNIQLVRTQDENGMLPLHHALEEVAPWGAIKLLVQSDPSTLELSDSDGSLPSHIACEHHDCPDVIKYLVDLNIDSLLVADNLGNTPLHCACLAARYDVIEMILTRYPNAPVATRNVNGDLPIQLLLDNDDQEISGFNSRSSITNTHHHHRLSHQTSLSYAIVYPDDEPSEPTDPVALNLAEDANREVTKMMMWAEAMGVQRGEGCTLSPETNDNNKDVHVVAKQDLPNGSPVFYVPEELILSSNKAMVEFRYSEDMMEEFLLAENMEIAEGMIYSMEKESEIQYFYLVLKILKEVEKGKDSAWFHWLDSLPRYYSNAVSMSPFCLLCLPPLMKKLAEEERENVNCLVSSIKMVPFLDDLIKDHPRDICKWAYQVAYTRSVKTEDGDLRIIPVGDYFNHGSEYTEIDYSFDDEGNYYSYTSYDVPAGSSLRISYADPKNPSFLMTRYGFLDKACPASFCKIMPDNVNEEMVELGYSYDRMLFYSTGEVAEEVWDVILYSNLGLSGDIEDQQALMYAHQQEDSETKRMLHEKHYEATSTTLMEHIDMFIDELDKLIAKANTIGCERTYVANEHPRLPLIIEHNRFVRETFLNVRNRYFADSETNWIEATRVTVMECNDEECAQAECMQDMEGNYECEGGLGVNEDGSERATSKEIIANY</sequence>
<organism evidence="2 3">
    <name type="scientific">Skeletonema marinoi</name>
    <dbReference type="NCBI Taxonomy" id="267567"/>
    <lineage>
        <taxon>Eukaryota</taxon>
        <taxon>Sar</taxon>
        <taxon>Stramenopiles</taxon>
        <taxon>Ochrophyta</taxon>
        <taxon>Bacillariophyta</taxon>
        <taxon>Coscinodiscophyceae</taxon>
        <taxon>Thalassiosirophycidae</taxon>
        <taxon>Thalassiosirales</taxon>
        <taxon>Skeletonemataceae</taxon>
        <taxon>Skeletonema</taxon>
        <taxon>Skeletonema marinoi-dohrnii complex</taxon>
    </lineage>
</organism>
<dbReference type="SUPFAM" id="SSF82199">
    <property type="entry name" value="SET domain"/>
    <property type="match status" value="1"/>
</dbReference>
<comment type="caution">
    <text evidence="2">The sequence shown here is derived from an EMBL/GenBank/DDBJ whole genome shotgun (WGS) entry which is preliminary data.</text>
</comment>
<dbReference type="SUPFAM" id="SSF48403">
    <property type="entry name" value="Ankyrin repeat"/>
    <property type="match status" value="2"/>
</dbReference>
<proteinExistence type="predicted"/>
<name>A0AAD8XY57_9STRA</name>
<keyword evidence="3" id="KW-1185">Reference proteome</keyword>
<dbReference type="Gene3D" id="1.25.40.20">
    <property type="entry name" value="Ankyrin repeat-containing domain"/>
    <property type="match status" value="3"/>
</dbReference>
<dbReference type="Pfam" id="PF12796">
    <property type="entry name" value="Ank_2"/>
    <property type="match status" value="1"/>
</dbReference>